<dbReference type="AlphaFoldDB" id="A0A3L8P819"/>
<reference evidence="1 2" key="1">
    <citation type="submission" date="2018-10" db="EMBL/GenBank/DDBJ databases">
        <title>Marmoricola sp. 4Q3S-7 whole genome shotgun sequence.</title>
        <authorList>
            <person name="Li F."/>
        </authorList>
    </citation>
    <scope>NUCLEOTIDE SEQUENCE [LARGE SCALE GENOMIC DNA]</scope>
    <source>
        <strain evidence="1 2">4Q3S-7</strain>
    </source>
</reference>
<dbReference type="Gene3D" id="1.10.10.10">
    <property type="entry name" value="Winged helix-like DNA-binding domain superfamily/Winged helix DNA-binding domain"/>
    <property type="match status" value="1"/>
</dbReference>
<dbReference type="InterPro" id="IPR036388">
    <property type="entry name" value="WH-like_DNA-bd_sf"/>
</dbReference>
<protein>
    <submittedName>
        <fullName evidence="1">Rrf2 family transcriptional regulator</fullName>
    </submittedName>
</protein>
<comment type="caution">
    <text evidence="1">The sequence shown here is derived from an EMBL/GenBank/DDBJ whole genome shotgun (WGS) entry which is preliminary data.</text>
</comment>
<accession>A0A3L8P819</accession>
<sequence length="152" mass="15769">MAAPTNTRFAVAVHALTYLAGLGAQRAISSDEIAGSANVNPVHIRTVMGPLREAGIVVSRAGARGGWQLTRDPASISLAEVWDVLQGDDPVLGLHGPSPECPVGVGVQAALVDLDREVAEAVRARLRTSSVAGMLGDLELDPATWTSQLAAR</sequence>
<organism evidence="1 2">
    <name type="scientific">Nocardioides mangrovicus</name>
    <dbReference type="NCBI Taxonomy" id="2478913"/>
    <lineage>
        <taxon>Bacteria</taxon>
        <taxon>Bacillati</taxon>
        <taxon>Actinomycetota</taxon>
        <taxon>Actinomycetes</taxon>
        <taxon>Propionibacteriales</taxon>
        <taxon>Nocardioidaceae</taxon>
        <taxon>Nocardioides</taxon>
    </lineage>
</organism>
<dbReference type="Proteomes" id="UP000281708">
    <property type="component" value="Unassembled WGS sequence"/>
</dbReference>
<dbReference type="Pfam" id="PF02082">
    <property type="entry name" value="Rrf2"/>
    <property type="match status" value="1"/>
</dbReference>
<dbReference type="InterPro" id="IPR000944">
    <property type="entry name" value="Tscrpt_reg_Rrf2"/>
</dbReference>
<dbReference type="GO" id="GO:0003700">
    <property type="term" value="F:DNA-binding transcription factor activity"/>
    <property type="evidence" value="ECO:0007669"/>
    <property type="project" value="TreeGrafter"/>
</dbReference>
<proteinExistence type="predicted"/>
<keyword evidence="2" id="KW-1185">Reference proteome</keyword>
<dbReference type="SUPFAM" id="SSF46785">
    <property type="entry name" value="Winged helix' DNA-binding domain"/>
    <property type="match status" value="1"/>
</dbReference>
<evidence type="ECO:0000313" key="1">
    <source>
        <dbReference type="EMBL" id="RLV50528.1"/>
    </source>
</evidence>
<dbReference type="PANTHER" id="PTHR33221:SF15">
    <property type="entry name" value="HTH-TYPE TRANSCRIPTIONAL REGULATOR YWGB-RELATED"/>
    <property type="match status" value="1"/>
</dbReference>
<dbReference type="EMBL" id="RDBE01000001">
    <property type="protein sequence ID" value="RLV50528.1"/>
    <property type="molecule type" value="Genomic_DNA"/>
</dbReference>
<dbReference type="GO" id="GO:0005829">
    <property type="term" value="C:cytosol"/>
    <property type="evidence" value="ECO:0007669"/>
    <property type="project" value="TreeGrafter"/>
</dbReference>
<dbReference type="InterPro" id="IPR036390">
    <property type="entry name" value="WH_DNA-bd_sf"/>
</dbReference>
<dbReference type="OrthoDB" id="9800506at2"/>
<evidence type="ECO:0000313" key="2">
    <source>
        <dbReference type="Proteomes" id="UP000281708"/>
    </source>
</evidence>
<dbReference type="RefSeq" id="WP_121804209.1">
    <property type="nucleotide sequence ID" value="NZ_RDBE01000001.1"/>
</dbReference>
<name>A0A3L8P819_9ACTN</name>
<dbReference type="PANTHER" id="PTHR33221">
    <property type="entry name" value="WINGED HELIX-TURN-HELIX TRANSCRIPTIONAL REGULATOR, RRF2 FAMILY"/>
    <property type="match status" value="1"/>
</dbReference>
<gene>
    <name evidence="1" type="ORF">D9V37_00615</name>
</gene>
<dbReference type="PROSITE" id="PS51197">
    <property type="entry name" value="HTH_RRF2_2"/>
    <property type="match status" value="1"/>
</dbReference>